<dbReference type="PIRSF" id="PIRSF000097">
    <property type="entry name" value="AKR"/>
    <property type="match status" value="1"/>
</dbReference>
<name>A0ABR3Q3W5_9TREE</name>
<comment type="similarity">
    <text evidence="1">Belongs to the aldo/keto reductase family.</text>
</comment>
<sequence>MPFSTIKLNNGTEIPGIGFGTWKIPVPEAVAQVDQALEVGFDHIDTAQTYGNEDQVGQALKESGLSRSDVYITTKWSGTDGKGPVESLNESLTRLNVSYVDLYLIHHPRLTGGDIPGIWKQFEQFVKEGKTKSIGVSNFSIDDLKVLLKHANIRPVVNQIQLQPYDIGITQPLLDFHKEQNIVTEGYSTLVPLTSRPGGPVDKPVNEIAKRLGAKPEQVLLAWSKAKNAVILSTSSKKSRLQDYLAVGDIDLTEEDVKAIDEAGIKGGPGRTGYKEYLRRAARATALGLIGFAAVRFVTAHLS</sequence>
<dbReference type="Pfam" id="PF00248">
    <property type="entry name" value="Aldo_ket_red"/>
    <property type="match status" value="1"/>
</dbReference>
<organism evidence="5 6">
    <name type="scientific">Vanrija albida</name>
    <dbReference type="NCBI Taxonomy" id="181172"/>
    <lineage>
        <taxon>Eukaryota</taxon>
        <taxon>Fungi</taxon>
        <taxon>Dikarya</taxon>
        <taxon>Basidiomycota</taxon>
        <taxon>Agaricomycotina</taxon>
        <taxon>Tremellomycetes</taxon>
        <taxon>Trichosporonales</taxon>
        <taxon>Trichosporonaceae</taxon>
        <taxon>Vanrija</taxon>
    </lineage>
</organism>
<dbReference type="PANTHER" id="PTHR43827">
    <property type="entry name" value="2,5-DIKETO-D-GLUCONIC ACID REDUCTASE"/>
    <property type="match status" value="1"/>
</dbReference>
<evidence type="ECO:0000313" key="6">
    <source>
        <dbReference type="Proteomes" id="UP001565368"/>
    </source>
</evidence>
<gene>
    <name evidence="5" type="ORF">Q8F55_003281</name>
</gene>
<keyword evidence="6" id="KW-1185">Reference proteome</keyword>
<feature type="domain" description="NADP-dependent oxidoreductase" evidence="4">
    <location>
        <begin position="17"/>
        <end position="263"/>
    </location>
</feature>
<dbReference type="PANTHER" id="PTHR43827:SF3">
    <property type="entry name" value="NADP-DEPENDENT OXIDOREDUCTASE DOMAIN-CONTAINING PROTEIN"/>
    <property type="match status" value="1"/>
</dbReference>
<proteinExistence type="inferred from homology"/>
<protein>
    <recommendedName>
        <fullName evidence="4">NADP-dependent oxidoreductase domain-containing protein</fullName>
    </recommendedName>
</protein>
<dbReference type="InterPro" id="IPR023210">
    <property type="entry name" value="NADP_OxRdtase_dom"/>
</dbReference>
<evidence type="ECO:0000256" key="2">
    <source>
        <dbReference type="ARBA" id="ARBA00022857"/>
    </source>
</evidence>
<dbReference type="RefSeq" id="XP_069209246.1">
    <property type="nucleotide sequence ID" value="XM_069351828.1"/>
</dbReference>
<keyword evidence="2" id="KW-0521">NADP</keyword>
<evidence type="ECO:0000256" key="3">
    <source>
        <dbReference type="ARBA" id="ARBA00023002"/>
    </source>
</evidence>
<dbReference type="EMBL" id="JBBXJM010000003">
    <property type="protein sequence ID" value="KAL1409302.1"/>
    <property type="molecule type" value="Genomic_DNA"/>
</dbReference>
<dbReference type="InterPro" id="IPR044494">
    <property type="entry name" value="AKR3C2/3"/>
</dbReference>
<evidence type="ECO:0000259" key="4">
    <source>
        <dbReference type="Pfam" id="PF00248"/>
    </source>
</evidence>
<dbReference type="CDD" id="cd19120">
    <property type="entry name" value="AKR_AKR3C2-3"/>
    <property type="match status" value="1"/>
</dbReference>
<dbReference type="PRINTS" id="PR00069">
    <property type="entry name" value="ALDKETRDTASE"/>
</dbReference>
<dbReference type="GeneID" id="95984324"/>
<dbReference type="Proteomes" id="UP001565368">
    <property type="component" value="Unassembled WGS sequence"/>
</dbReference>
<dbReference type="InterPro" id="IPR036812">
    <property type="entry name" value="NAD(P)_OxRdtase_dom_sf"/>
</dbReference>
<evidence type="ECO:0000256" key="1">
    <source>
        <dbReference type="ARBA" id="ARBA00007905"/>
    </source>
</evidence>
<reference evidence="5 6" key="1">
    <citation type="submission" date="2023-08" db="EMBL/GenBank/DDBJ databases">
        <title>Annotated Genome Sequence of Vanrija albida AlHP1.</title>
        <authorList>
            <person name="Herzog R."/>
        </authorList>
    </citation>
    <scope>NUCLEOTIDE SEQUENCE [LARGE SCALE GENOMIC DNA]</scope>
    <source>
        <strain evidence="5 6">AlHP1</strain>
    </source>
</reference>
<dbReference type="Gene3D" id="3.20.20.100">
    <property type="entry name" value="NADP-dependent oxidoreductase domain"/>
    <property type="match status" value="1"/>
</dbReference>
<dbReference type="SUPFAM" id="SSF51430">
    <property type="entry name" value="NAD(P)-linked oxidoreductase"/>
    <property type="match status" value="1"/>
</dbReference>
<dbReference type="InterPro" id="IPR018170">
    <property type="entry name" value="Aldo/ket_reductase_CS"/>
</dbReference>
<accession>A0ABR3Q3W5</accession>
<dbReference type="PROSITE" id="PS00062">
    <property type="entry name" value="ALDOKETO_REDUCTASE_2"/>
    <property type="match status" value="1"/>
</dbReference>
<evidence type="ECO:0000313" key="5">
    <source>
        <dbReference type="EMBL" id="KAL1409302.1"/>
    </source>
</evidence>
<dbReference type="InterPro" id="IPR020471">
    <property type="entry name" value="AKR"/>
</dbReference>
<keyword evidence="3" id="KW-0560">Oxidoreductase</keyword>
<comment type="caution">
    <text evidence="5">The sequence shown here is derived from an EMBL/GenBank/DDBJ whole genome shotgun (WGS) entry which is preliminary data.</text>
</comment>